<evidence type="ECO:0000313" key="2">
    <source>
        <dbReference type="EMBL" id="CRL01339.1"/>
    </source>
</evidence>
<proteinExistence type="predicted"/>
<dbReference type="AlphaFoldDB" id="A0A1J1IM87"/>
<feature type="compositionally biased region" description="Polar residues" evidence="1">
    <location>
        <begin position="25"/>
        <end position="35"/>
    </location>
</feature>
<name>A0A1J1IM87_9DIPT</name>
<reference evidence="2 3" key="1">
    <citation type="submission" date="2015-04" db="EMBL/GenBank/DDBJ databases">
        <authorList>
            <person name="Syromyatnikov M.Y."/>
            <person name="Popov V.N."/>
        </authorList>
    </citation>
    <scope>NUCLEOTIDE SEQUENCE [LARGE SCALE GENOMIC DNA]</scope>
</reference>
<accession>A0A1J1IM87</accession>
<protein>
    <submittedName>
        <fullName evidence="2">CLUMA_CG014655, isoform A</fullName>
    </submittedName>
</protein>
<evidence type="ECO:0000313" key="3">
    <source>
        <dbReference type="Proteomes" id="UP000183832"/>
    </source>
</evidence>
<sequence>MSFRVSRNFEFSDETSSQKEKHFLRNSNTDQPQTGVANQKNFVKFITKAELTNDLRKMHKL</sequence>
<dbReference type="Proteomes" id="UP000183832">
    <property type="component" value="Unassembled WGS sequence"/>
</dbReference>
<feature type="region of interest" description="Disordered" evidence="1">
    <location>
        <begin position="1"/>
        <end position="35"/>
    </location>
</feature>
<keyword evidence="3" id="KW-1185">Reference proteome</keyword>
<evidence type="ECO:0000256" key="1">
    <source>
        <dbReference type="SAM" id="MobiDB-lite"/>
    </source>
</evidence>
<dbReference type="EMBL" id="CVRI01000055">
    <property type="protein sequence ID" value="CRL01339.1"/>
    <property type="molecule type" value="Genomic_DNA"/>
</dbReference>
<gene>
    <name evidence="2" type="ORF">CLUMA_CG014655</name>
</gene>
<organism evidence="2 3">
    <name type="scientific">Clunio marinus</name>
    <dbReference type="NCBI Taxonomy" id="568069"/>
    <lineage>
        <taxon>Eukaryota</taxon>
        <taxon>Metazoa</taxon>
        <taxon>Ecdysozoa</taxon>
        <taxon>Arthropoda</taxon>
        <taxon>Hexapoda</taxon>
        <taxon>Insecta</taxon>
        <taxon>Pterygota</taxon>
        <taxon>Neoptera</taxon>
        <taxon>Endopterygota</taxon>
        <taxon>Diptera</taxon>
        <taxon>Nematocera</taxon>
        <taxon>Chironomoidea</taxon>
        <taxon>Chironomidae</taxon>
        <taxon>Clunio</taxon>
    </lineage>
</organism>